<evidence type="ECO:0000313" key="2">
    <source>
        <dbReference type="EMBL" id="KAF4472570.1"/>
    </source>
</evidence>
<dbReference type="AlphaFoldDB" id="A0A8H4LNB6"/>
<feature type="compositionally biased region" description="Basic and acidic residues" evidence="1">
    <location>
        <begin position="112"/>
        <end position="133"/>
    </location>
</feature>
<dbReference type="EMBL" id="JAADYS010000063">
    <property type="protein sequence ID" value="KAF4472570.1"/>
    <property type="molecule type" value="Genomic_DNA"/>
</dbReference>
<dbReference type="Proteomes" id="UP000554235">
    <property type="component" value="Unassembled WGS sequence"/>
</dbReference>
<organism evidence="2 3">
    <name type="scientific">Fusarium albosuccineum</name>
    <dbReference type="NCBI Taxonomy" id="1237068"/>
    <lineage>
        <taxon>Eukaryota</taxon>
        <taxon>Fungi</taxon>
        <taxon>Dikarya</taxon>
        <taxon>Ascomycota</taxon>
        <taxon>Pezizomycotina</taxon>
        <taxon>Sordariomycetes</taxon>
        <taxon>Hypocreomycetidae</taxon>
        <taxon>Hypocreales</taxon>
        <taxon>Nectriaceae</taxon>
        <taxon>Fusarium</taxon>
        <taxon>Fusarium decemcellulare species complex</taxon>
    </lineage>
</organism>
<reference evidence="2 3" key="1">
    <citation type="submission" date="2020-01" db="EMBL/GenBank/DDBJ databases">
        <title>Identification and distribution of gene clusters putatively required for synthesis of sphingolipid metabolism inhibitors in phylogenetically diverse species of the filamentous fungus Fusarium.</title>
        <authorList>
            <person name="Kim H.-S."/>
            <person name="Busman M."/>
            <person name="Brown D.W."/>
            <person name="Divon H."/>
            <person name="Uhlig S."/>
            <person name="Proctor R.H."/>
        </authorList>
    </citation>
    <scope>NUCLEOTIDE SEQUENCE [LARGE SCALE GENOMIC DNA]</scope>
    <source>
        <strain evidence="2 3">NRRL 20459</strain>
    </source>
</reference>
<evidence type="ECO:0000256" key="1">
    <source>
        <dbReference type="SAM" id="MobiDB-lite"/>
    </source>
</evidence>
<comment type="caution">
    <text evidence="2">The sequence shown here is derived from an EMBL/GenBank/DDBJ whole genome shotgun (WGS) entry which is preliminary data.</text>
</comment>
<proteinExistence type="predicted"/>
<keyword evidence="3" id="KW-1185">Reference proteome</keyword>
<dbReference type="OrthoDB" id="4362974at2759"/>
<accession>A0A8H4LNB6</accession>
<sequence length="189" mass="22113">MEAVWLRDLLQELLEGYREVSELKTTAIFEDNQGAIAMSKNFRSHTSPRHIDSQHHYCRQKINDGTVEFRHVPAVNQAADGLAKALPKERFHLFKGAITKGFRYSMSQIKRPSMDGRETHGSRTAPGREEGVKLRYRRSSMQIEEKPRSRGCAERERRAERDERMRPVMEREPEILRRIAGLQYRSGFW</sequence>
<feature type="compositionally biased region" description="Basic and acidic residues" evidence="1">
    <location>
        <begin position="143"/>
        <end position="165"/>
    </location>
</feature>
<protein>
    <submittedName>
        <fullName evidence="2">Gag-Pol poly</fullName>
    </submittedName>
</protein>
<gene>
    <name evidence="2" type="ORF">FALBO_532</name>
</gene>
<name>A0A8H4LNB6_9HYPO</name>
<dbReference type="CDD" id="cd09272">
    <property type="entry name" value="RNase_HI_RT_Ty1"/>
    <property type="match status" value="1"/>
</dbReference>
<feature type="region of interest" description="Disordered" evidence="1">
    <location>
        <begin position="112"/>
        <end position="165"/>
    </location>
</feature>
<evidence type="ECO:0000313" key="3">
    <source>
        <dbReference type="Proteomes" id="UP000554235"/>
    </source>
</evidence>